<dbReference type="GO" id="GO:0005509">
    <property type="term" value="F:calcium ion binding"/>
    <property type="evidence" value="ECO:0007669"/>
    <property type="project" value="InterPro"/>
</dbReference>
<dbReference type="Proteomes" id="UP000268321">
    <property type="component" value="Unassembled WGS sequence"/>
</dbReference>
<reference evidence="6" key="1">
    <citation type="journal article" date="2018" name="Nat. Microbiol.">
        <title>Leveraging single-cell genomics to expand the fungal tree of life.</title>
        <authorList>
            <person name="Ahrendt S.R."/>
            <person name="Quandt C.A."/>
            <person name="Ciobanu D."/>
            <person name="Clum A."/>
            <person name="Salamov A."/>
            <person name="Andreopoulos B."/>
            <person name="Cheng J.F."/>
            <person name="Woyke T."/>
            <person name="Pelin A."/>
            <person name="Henrissat B."/>
            <person name="Reynolds N.K."/>
            <person name="Benny G.L."/>
            <person name="Smith M.E."/>
            <person name="James T.Y."/>
            <person name="Grigoriev I.V."/>
        </authorList>
    </citation>
    <scope>NUCLEOTIDE SEQUENCE [LARGE SCALE GENOMIC DNA]</scope>
    <source>
        <strain evidence="6">Baker2002</strain>
    </source>
</reference>
<evidence type="ECO:0000313" key="5">
    <source>
        <dbReference type="EMBL" id="RKP30674.1"/>
    </source>
</evidence>
<dbReference type="InterPro" id="IPR011992">
    <property type="entry name" value="EF-hand-dom_pair"/>
</dbReference>
<dbReference type="PROSITE" id="PS50222">
    <property type="entry name" value="EF_HAND_2"/>
    <property type="match status" value="3"/>
</dbReference>
<evidence type="ECO:0000256" key="2">
    <source>
        <dbReference type="ARBA" id="ARBA00022737"/>
    </source>
</evidence>
<evidence type="ECO:0000259" key="4">
    <source>
        <dbReference type="PROSITE" id="PS50222"/>
    </source>
</evidence>
<dbReference type="OrthoDB" id="343296at2759"/>
<dbReference type="PROSITE" id="PS00018">
    <property type="entry name" value="EF_HAND_1"/>
    <property type="match status" value="1"/>
</dbReference>
<keyword evidence="6" id="KW-1185">Reference proteome</keyword>
<keyword evidence="2" id="KW-0677">Repeat</keyword>
<gene>
    <name evidence="5" type="ORF">METBISCDRAFT_23103</name>
</gene>
<accession>A0A4P9ZCQ5</accession>
<sequence length="153" mass="17864">MSLKKSFTNVKNELLAEQKQEIREAFQLFDMNHDGMLDYHEFKVALRALGFDASKKEVLEIIHKFDTDDTNLISYDNFYLAVGEKILKRDPMEEIRRAFKLFDDDGTGKISFRNLKRVAKELGENLTDEELHAMIEEFDMDGDGEKFINICTE</sequence>
<feature type="domain" description="EF-hand" evidence="4">
    <location>
        <begin position="17"/>
        <end position="52"/>
    </location>
</feature>
<dbReference type="InterPro" id="IPR002048">
    <property type="entry name" value="EF_hand_dom"/>
</dbReference>
<evidence type="ECO:0000313" key="6">
    <source>
        <dbReference type="Proteomes" id="UP000268321"/>
    </source>
</evidence>
<dbReference type="Pfam" id="PF13499">
    <property type="entry name" value="EF-hand_7"/>
    <property type="match status" value="2"/>
</dbReference>
<dbReference type="InterPro" id="IPR018247">
    <property type="entry name" value="EF_Hand_1_Ca_BS"/>
</dbReference>
<dbReference type="PANTHER" id="PTHR23048:SF48">
    <property type="entry name" value="CENTRIN 3"/>
    <property type="match status" value="1"/>
</dbReference>
<dbReference type="PANTHER" id="PTHR23048">
    <property type="entry name" value="MYOSIN LIGHT CHAIN 1, 3"/>
    <property type="match status" value="1"/>
</dbReference>
<dbReference type="GO" id="GO:0016460">
    <property type="term" value="C:myosin II complex"/>
    <property type="evidence" value="ECO:0007669"/>
    <property type="project" value="TreeGrafter"/>
</dbReference>
<feature type="domain" description="EF-hand" evidence="4">
    <location>
        <begin position="53"/>
        <end position="88"/>
    </location>
</feature>
<dbReference type="Gene3D" id="1.10.238.10">
    <property type="entry name" value="EF-hand"/>
    <property type="match status" value="2"/>
</dbReference>
<keyword evidence="1" id="KW-0479">Metal-binding</keyword>
<evidence type="ECO:0000256" key="3">
    <source>
        <dbReference type="ARBA" id="ARBA00022837"/>
    </source>
</evidence>
<dbReference type="InterPro" id="IPR050230">
    <property type="entry name" value="CALM/Myosin/TropC-like"/>
</dbReference>
<protein>
    <submittedName>
        <fullName evidence="5">Spindle pole body calcium-binding protein component</fullName>
    </submittedName>
</protein>
<dbReference type="AlphaFoldDB" id="A0A4P9ZCQ5"/>
<dbReference type="SMART" id="SM00054">
    <property type="entry name" value="EFh"/>
    <property type="match status" value="3"/>
</dbReference>
<keyword evidence="3" id="KW-0106">Calcium</keyword>
<dbReference type="EMBL" id="ML004454">
    <property type="protein sequence ID" value="RKP30674.1"/>
    <property type="molecule type" value="Genomic_DNA"/>
</dbReference>
<organism evidence="5 6">
    <name type="scientific">Metschnikowia bicuspidata</name>
    <dbReference type="NCBI Taxonomy" id="27322"/>
    <lineage>
        <taxon>Eukaryota</taxon>
        <taxon>Fungi</taxon>
        <taxon>Dikarya</taxon>
        <taxon>Ascomycota</taxon>
        <taxon>Saccharomycotina</taxon>
        <taxon>Pichiomycetes</taxon>
        <taxon>Metschnikowiaceae</taxon>
        <taxon>Metschnikowia</taxon>
    </lineage>
</organism>
<dbReference type="SUPFAM" id="SSF47473">
    <property type="entry name" value="EF-hand"/>
    <property type="match status" value="1"/>
</dbReference>
<feature type="domain" description="EF-hand" evidence="4">
    <location>
        <begin position="90"/>
        <end position="125"/>
    </location>
</feature>
<name>A0A4P9ZCQ5_9ASCO</name>
<dbReference type="FunFam" id="1.10.238.10:FF:000001">
    <property type="entry name" value="Calmodulin 1"/>
    <property type="match status" value="1"/>
</dbReference>
<proteinExistence type="predicted"/>
<evidence type="ECO:0000256" key="1">
    <source>
        <dbReference type="ARBA" id="ARBA00022723"/>
    </source>
</evidence>
<dbReference type="CDD" id="cd00051">
    <property type="entry name" value="EFh"/>
    <property type="match status" value="1"/>
</dbReference>